<dbReference type="AlphaFoldDB" id="A0AAV4I8F2"/>
<reference evidence="1 2" key="1">
    <citation type="journal article" date="2021" name="Elife">
        <title>Chloroplast acquisition without the gene transfer in kleptoplastic sea slugs, Plakobranchus ocellatus.</title>
        <authorList>
            <person name="Maeda T."/>
            <person name="Takahashi S."/>
            <person name="Yoshida T."/>
            <person name="Shimamura S."/>
            <person name="Takaki Y."/>
            <person name="Nagai Y."/>
            <person name="Toyoda A."/>
            <person name="Suzuki Y."/>
            <person name="Arimoto A."/>
            <person name="Ishii H."/>
            <person name="Satoh N."/>
            <person name="Nishiyama T."/>
            <person name="Hasebe M."/>
            <person name="Maruyama T."/>
            <person name="Minagawa J."/>
            <person name="Obokata J."/>
            <person name="Shigenobu S."/>
        </authorList>
    </citation>
    <scope>NUCLEOTIDE SEQUENCE [LARGE SCALE GENOMIC DNA]</scope>
</reference>
<organism evidence="1 2">
    <name type="scientific">Elysia marginata</name>
    <dbReference type="NCBI Taxonomy" id="1093978"/>
    <lineage>
        <taxon>Eukaryota</taxon>
        <taxon>Metazoa</taxon>
        <taxon>Spiralia</taxon>
        <taxon>Lophotrochozoa</taxon>
        <taxon>Mollusca</taxon>
        <taxon>Gastropoda</taxon>
        <taxon>Heterobranchia</taxon>
        <taxon>Euthyneura</taxon>
        <taxon>Panpulmonata</taxon>
        <taxon>Sacoglossa</taxon>
        <taxon>Placobranchoidea</taxon>
        <taxon>Plakobranchidae</taxon>
        <taxon>Elysia</taxon>
    </lineage>
</organism>
<gene>
    <name evidence="1" type="ORF">ElyMa_006516400</name>
</gene>
<sequence length="147" mass="16868">SCCNAEKSSLQDKLKCCREELLCQSKMLCECEEALKRCQMEVREKCEEIRTLNCTIEELTCKLHERIARIADLDDCLSRCQGNLNEKCNELCEAEQKTVRVCNELQAVQCKLQEVEEAKDCLCKAVADQKAENAELAQELRITRFVV</sequence>
<feature type="non-terminal residue" evidence="1">
    <location>
        <position position="1"/>
    </location>
</feature>
<accession>A0AAV4I8F2</accession>
<proteinExistence type="predicted"/>
<evidence type="ECO:0000313" key="2">
    <source>
        <dbReference type="Proteomes" id="UP000762676"/>
    </source>
</evidence>
<comment type="caution">
    <text evidence="1">The sequence shown here is derived from an EMBL/GenBank/DDBJ whole genome shotgun (WGS) entry which is preliminary data.</text>
</comment>
<evidence type="ECO:0000313" key="1">
    <source>
        <dbReference type="EMBL" id="GFS05262.1"/>
    </source>
</evidence>
<keyword evidence="2" id="KW-1185">Reference proteome</keyword>
<name>A0AAV4I8F2_9GAST</name>
<dbReference type="EMBL" id="BMAT01013068">
    <property type="protein sequence ID" value="GFS05262.1"/>
    <property type="molecule type" value="Genomic_DNA"/>
</dbReference>
<dbReference type="Proteomes" id="UP000762676">
    <property type="component" value="Unassembled WGS sequence"/>
</dbReference>
<protein>
    <submittedName>
        <fullName evidence="1">Coiled-coil domain-containing protein 18</fullName>
    </submittedName>
</protein>